<keyword evidence="1" id="KW-0175">Coiled coil</keyword>
<accession>A0A9P8TVH5</accession>
<organism evidence="3 4">
    <name type="scientific">Trichoderma cornu-damae</name>
    <dbReference type="NCBI Taxonomy" id="654480"/>
    <lineage>
        <taxon>Eukaryota</taxon>
        <taxon>Fungi</taxon>
        <taxon>Dikarya</taxon>
        <taxon>Ascomycota</taxon>
        <taxon>Pezizomycotina</taxon>
        <taxon>Sordariomycetes</taxon>
        <taxon>Hypocreomycetidae</taxon>
        <taxon>Hypocreales</taxon>
        <taxon>Hypocreaceae</taxon>
        <taxon>Trichoderma</taxon>
    </lineage>
</organism>
<name>A0A9P8TVH5_9HYPO</name>
<proteinExistence type="predicted"/>
<comment type="caution">
    <text evidence="3">The sequence shown here is derived from an EMBL/GenBank/DDBJ whole genome shotgun (WGS) entry which is preliminary data.</text>
</comment>
<evidence type="ECO:0000256" key="1">
    <source>
        <dbReference type="SAM" id="Coils"/>
    </source>
</evidence>
<dbReference type="EMBL" id="JAIWOZ010000004">
    <property type="protein sequence ID" value="KAH6606574.1"/>
    <property type="molecule type" value="Genomic_DNA"/>
</dbReference>
<feature type="coiled-coil region" evidence="1">
    <location>
        <begin position="158"/>
        <end position="217"/>
    </location>
</feature>
<evidence type="ECO:0000313" key="4">
    <source>
        <dbReference type="Proteomes" id="UP000827724"/>
    </source>
</evidence>
<gene>
    <name evidence="3" type="ORF">Trco_005727</name>
</gene>
<keyword evidence="4" id="KW-1185">Reference proteome</keyword>
<feature type="compositionally biased region" description="Basic and acidic residues" evidence="2">
    <location>
        <begin position="104"/>
        <end position="122"/>
    </location>
</feature>
<evidence type="ECO:0000313" key="3">
    <source>
        <dbReference type="EMBL" id="KAH6606574.1"/>
    </source>
</evidence>
<feature type="region of interest" description="Disordered" evidence="2">
    <location>
        <begin position="1"/>
        <end position="130"/>
    </location>
</feature>
<dbReference type="OrthoDB" id="5213630at2759"/>
<evidence type="ECO:0000256" key="2">
    <source>
        <dbReference type="SAM" id="MobiDB-lite"/>
    </source>
</evidence>
<feature type="compositionally biased region" description="Basic residues" evidence="2">
    <location>
        <begin position="81"/>
        <end position="90"/>
    </location>
</feature>
<protein>
    <submittedName>
        <fullName evidence="3">Uncharacterized protein</fullName>
    </submittedName>
</protein>
<dbReference type="AlphaFoldDB" id="A0A9P8TVH5"/>
<dbReference type="Proteomes" id="UP000827724">
    <property type="component" value="Unassembled WGS sequence"/>
</dbReference>
<sequence>MPTGDIYTLDEKDDTLPTETTNPVAETPALTPRERLSYKCFYSSDSEDRSVTDVASDTPIMGRAKDVPSKGPQGKAPKAPRTTRSRKPKQQARNPRQPTPNPRVNRENRKRDCGSDEGESARPAKRVGRPLTAMTEIRKFKDDIFDLLARHTSKVHGLDDAKSEIRKLQNRILILEATLEREVKNHEETEMLHEQRVASLQDECGKLRTELVSALDKLKQDSERSVKVPDSDIARRWKELCYNVRNVVSQWLTERPYEEVDNLKRLLDGPGVASKPFPGRNRLENIEFLEFISEQKSRASLFLSKNSQVDEEALETVICTAMFHFGAFVPASKTESFPAEMRKLLTAAADLHAIMIGSKAIFMLEWIGDYDGKEFSAFDPAAMEPLNGYTGGNASGHVVEFVEAPALTKVGTADGQNFDCSMILCKASVILRERDEALQDGVVHDDIP</sequence>
<reference evidence="3" key="1">
    <citation type="submission" date="2021-08" db="EMBL/GenBank/DDBJ databases">
        <title>Chromosome-Level Trichoderma cornu-damae using Hi-C Data.</title>
        <authorList>
            <person name="Kim C.S."/>
        </authorList>
    </citation>
    <scope>NUCLEOTIDE SEQUENCE</scope>
    <source>
        <strain evidence="3">KA19-0412C</strain>
    </source>
</reference>